<dbReference type="Proteomes" id="UP000276776">
    <property type="component" value="Unassembled WGS sequence"/>
</dbReference>
<dbReference type="PANTHER" id="PTHR24365">
    <property type="entry name" value="TOLL-LIKE RECEPTOR"/>
    <property type="match status" value="1"/>
</dbReference>
<dbReference type="InterPro" id="IPR032675">
    <property type="entry name" value="LRR_dom_sf"/>
</dbReference>
<evidence type="ECO:0000256" key="4">
    <source>
        <dbReference type="ARBA" id="ARBA00022729"/>
    </source>
</evidence>
<dbReference type="WBParaSite" id="TCLT_0000291401-mRNA-1">
    <property type="protein sequence ID" value="TCLT_0000291401-mRNA-1"/>
    <property type="gene ID" value="TCLT_0000291401"/>
</dbReference>
<keyword evidence="2" id="KW-0433">Leucine-rich repeat</keyword>
<organism evidence="13">
    <name type="scientific">Thelazia callipaeda</name>
    <name type="common">Oriental eyeworm</name>
    <name type="synonym">Parasitic nematode</name>
    <dbReference type="NCBI Taxonomy" id="103827"/>
    <lineage>
        <taxon>Eukaryota</taxon>
        <taxon>Metazoa</taxon>
        <taxon>Ecdysozoa</taxon>
        <taxon>Nematoda</taxon>
        <taxon>Chromadorea</taxon>
        <taxon>Rhabditida</taxon>
        <taxon>Spirurina</taxon>
        <taxon>Spiruromorpha</taxon>
        <taxon>Thelazioidea</taxon>
        <taxon>Thelaziidae</taxon>
        <taxon>Thelazia</taxon>
    </lineage>
</organism>
<keyword evidence="4" id="KW-0732">Signal</keyword>
<keyword evidence="3 9" id="KW-0812">Transmembrane</keyword>
<dbReference type="GO" id="GO:0005886">
    <property type="term" value="C:plasma membrane"/>
    <property type="evidence" value="ECO:0007669"/>
    <property type="project" value="TreeGrafter"/>
</dbReference>
<keyword evidence="6 9" id="KW-1133">Transmembrane helix</keyword>
<dbReference type="OrthoDB" id="694479at2759"/>
<gene>
    <name evidence="11" type="ORF">TCLT_LOCUS2915</name>
</gene>
<evidence type="ECO:0000256" key="5">
    <source>
        <dbReference type="ARBA" id="ARBA00022737"/>
    </source>
</evidence>
<keyword evidence="5" id="KW-0677">Repeat</keyword>
<dbReference type="OMA" id="YTNLQHE"/>
<feature type="transmembrane region" description="Helical" evidence="9">
    <location>
        <begin position="180"/>
        <end position="200"/>
    </location>
</feature>
<evidence type="ECO:0000256" key="1">
    <source>
        <dbReference type="ARBA" id="ARBA00004167"/>
    </source>
</evidence>
<evidence type="ECO:0000313" key="11">
    <source>
        <dbReference type="EMBL" id="VDM99118.1"/>
    </source>
</evidence>
<protein>
    <submittedName>
        <fullName evidence="13">LRRCT domain-containing protein</fullName>
    </submittedName>
</protein>
<dbReference type="SMART" id="SM00369">
    <property type="entry name" value="LRR_TYP"/>
    <property type="match status" value="3"/>
</dbReference>
<dbReference type="Pfam" id="PF13855">
    <property type="entry name" value="LRR_8"/>
    <property type="match status" value="2"/>
</dbReference>
<dbReference type="GO" id="GO:0038023">
    <property type="term" value="F:signaling receptor activity"/>
    <property type="evidence" value="ECO:0007669"/>
    <property type="project" value="TreeGrafter"/>
</dbReference>
<dbReference type="GO" id="GO:0007165">
    <property type="term" value="P:signal transduction"/>
    <property type="evidence" value="ECO:0007669"/>
    <property type="project" value="TreeGrafter"/>
</dbReference>
<evidence type="ECO:0000256" key="3">
    <source>
        <dbReference type="ARBA" id="ARBA00022692"/>
    </source>
</evidence>
<dbReference type="InterPro" id="IPR001611">
    <property type="entry name" value="Leu-rich_rpt"/>
</dbReference>
<dbReference type="AlphaFoldDB" id="A0A0N5CRR4"/>
<dbReference type="Gene3D" id="3.80.10.10">
    <property type="entry name" value="Ribonuclease Inhibitor"/>
    <property type="match status" value="1"/>
</dbReference>
<evidence type="ECO:0000256" key="2">
    <source>
        <dbReference type="ARBA" id="ARBA00022614"/>
    </source>
</evidence>
<dbReference type="PANTHER" id="PTHR24365:SF541">
    <property type="entry name" value="PROTEIN TOLL-RELATED"/>
    <property type="match status" value="1"/>
</dbReference>
<dbReference type="PRINTS" id="PR00019">
    <property type="entry name" value="LEURICHRPT"/>
</dbReference>
<evidence type="ECO:0000256" key="9">
    <source>
        <dbReference type="SAM" id="Phobius"/>
    </source>
</evidence>
<dbReference type="InterPro" id="IPR003591">
    <property type="entry name" value="Leu-rich_rpt_typical-subtyp"/>
</dbReference>
<keyword evidence="7 9" id="KW-0472">Membrane</keyword>
<evidence type="ECO:0000256" key="6">
    <source>
        <dbReference type="ARBA" id="ARBA00022989"/>
    </source>
</evidence>
<sequence length="231" mass="26182">MKIFRWNVRLRILDISNLFASSVSRDERPHLLANAFADSVNEFNDLQELIVRNNELEHILPETFCKLNGLIRLHLSGNKLKTFTVKSGCLLNLNLLDLSENKISTLSIKVWENLPSLTTLDISSNPLNCDCMIMPVIKELSKSPSSSLNQGYAICAAPESKKGQNIFEISDFECESNNRLLYLTLLTVLLCIALFTFHTYRHRIKLQHVPVIAGYSKLLGENEQTTDAQFV</sequence>
<evidence type="ECO:0000313" key="13">
    <source>
        <dbReference type="WBParaSite" id="TCLT_0000291401-mRNA-1"/>
    </source>
</evidence>
<feature type="domain" description="LRRCT" evidence="10">
    <location>
        <begin position="125"/>
        <end position="175"/>
    </location>
</feature>
<reference evidence="11 12" key="2">
    <citation type="submission" date="2018-11" db="EMBL/GenBank/DDBJ databases">
        <authorList>
            <consortium name="Pathogen Informatics"/>
        </authorList>
    </citation>
    <scope>NUCLEOTIDE SEQUENCE [LARGE SCALE GENOMIC DNA]</scope>
</reference>
<dbReference type="SMART" id="SM00082">
    <property type="entry name" value="LRRCT"/>
    <property type="match status" value="1"/>
</dbReference>
<evidence type="ECO:0000259" key="10">
    <source>
        <dbReference type="SMART" id="SM00082"/>
    </source>
</evidence>
<reference evidence="13" key="1">
    <citation type="submission" date="2017-02" db="UniProtKB">
        <authorList>
            <consortium name="WormBaseParasite"/>
        </authorList>
    </citation>
    <scope>IDENTIFICATION</scope>
</reference>
<dbReference type="InterPro" id="IPR000483">
    <property type="entry name" value="Cys-rich_flank_reg_C"/>
</dbReference>
<keyword evidence="8" id="KW-0325">Glycoprotein</keyword>
<evidence type="ECO:0000256" key="7">
    <source>
        <dbReference type="ARBA" id="ARBA00023136"/>
    </source>
</evidence>
<dbReference type="EMBL" id="UYYF01000791">
    <property type="protein sequence ID" value="VDM99118.1"/>
    <property type="molecule type" value="Genomic_DNA"/>
</dbReference>
<name>A0A0N5CRR4_THECL</name>
<accession>A0A0N5CRR4</accession>
<dbReference type="SUPFAM" id="SSF52058">
    <property type="entry name" value="L domain-like"/>
    <property type="match status" value="1"/>
</dbReference>
<evidence type="ECO:0000256" key="8">
    <source>
        <dbReference type="ARBA" id="ARBA00023180"/>
    </source>
</evidence>
<dbReference type="STRING" id="103827.A0A0N5CRR4"/>
<evidence type="ECO:0000313" key="12">
    <source>
        <dbReference type="Proteomes" id="UP000276776"/>
    </source>
</evidence>
<comment type="subcellular location">
    <subcellularLocation>
        <location evidence="1">Membrane</location>
        <topology evidence="1">Single-pass membrane protein</topology>
    </subcellularLocation>
</comment>
<keyword evidence="12" id="KW-1185">Reference proteome</keyword>
<proteinExistence type="predicted"/>